<evidence type="ECO:0000313" key="2">
    <source>
        <dbReference type="EMBL" id="KAF4615597.1"/>
    </source>
</evidence>
<accession>A0A8H4VN07</accession>
<comment type="caution">
    <text evidence="2">The sequence shown here is derived from an EMBL/GenBank/DDBJ whole genome shotgun (WGS) entry which is preliminary data.</text>
</comment>
<protein>
    <submittedName>
        <fullName evidence="2">Uncharacterized protein</fullName>
    </submittedName>
</protein>
<name>A0A8H4VN07_9AGAR</name>
<keyword evidence="3" id="KW-1185">Reference proteome</keyword>
<organism evidence="2 3">
    <name type="scientific">Agrocybe pediades</name>
    <dbReference type="NCBI Taxonomy" id="84607"/>
    <lineage>
        <taxon>Eukaryota</taxon>
        <taxon>Fungi</taxon>
        <taxon>Dikarya</taxon>
        <taxon>Basidiomycota</taxon>
        <taxon>Agaricomycotina</taxon>
        <taxon>Agaricomycetes</taxon>
        <taxon>Agaricomycetidae</taxon>
        <taxon>Agaricales</taxon>
        <taxon>Agaricineae</taxon>
        <taxon>Strophariaceae</taxon>
        <taxon>Agrocybe</taxon>
    </lineage>
</organism>
<dbReference type="Proteomes" id="UP000521872">
    <property type="component" value="Unassembled WGS sequence"/>
</dbReference>
<evidence type="ECO:0000256" key="1">
    <source>
        <dbReference type="SAM" id="MobiDB-lite"/>
    </source>
</evidence>
<dbReference type="AlphaFoldDB" id="A0A8H4VN07"/>
<sequence>MAASKSSQHPRTRLQQTGLQFPSRATNDIIQPKLNHHATTEPLNQKTLSSFDTHSVTLLESCHCRTIRTPSLGRC</sequence>
<feature type="region of interest" description="Disordered" evidence="1">
    <location>
        <begin position="1"/>
        <end position="28"/>
    </location>
</feature>
<proteinExistence type="predicted"/>
<evidence type="ECO:0000313" key="3">
    <source>
        <dbReference type="Proteomes" id="UP000521872"/>
    </source>
</evidence>
<reference evidence="2 3" key="1">
    <citation type="submission" date="2019-12" db="EMBL/GenBank/DDBJ databases">
        <authorList>
            <person name="Floudas D."/>
            <person name="Bentzer J."/>
            <person name="Ahren D."/>
            <person name="Johansson T."/>
            <person name="Persson P."/>
            <person name="Tunlid A."/>
        </authorList>
    </citation>
    <scope>NUCLEOTIDE SEQUENCE [LARGE SCALE GENOMIC DNA]</scope>
    <source>
        <strain evidence="2 3">CBS 102.39</strain>
    </source>
</reference>
<gene>
    <name evidence="2" type="ORF">D9613_012901</name>
</gene>
<dbReference type="EMBL" id="JAACJL010000035">
    <property type="protein sequence ID" value="KAF4615597.1"/>
    <property type="molecule type" value="Genomic_DNA"/>
</dbReference>